<accession>A0A0M9VI06</accession>
<evidence type="ECO:0000256" key="5">
    <source>
        <dbReference type="ARBA" id="ARBA00022989"/>
    </source>
</evidence>
<feature type="domain" description="Cation/H+ exchanger transmembrane" evidence="11">
    <location>
        <begin position="13"/>
        <end position="409"/>
    </location>
</feature>
<feature type="transmembrane region" description="Helical" evidence="10">
    <location>
        <begin position="6"/>
        <end position="22"/>
    </location>
</feature>
<dbReference type="GO" id="GO:0015385">
    <property type="term" value="F:sodium:proton antiporter activity"/>
    <property type="evidence" value="ECO:0007669"/>
    <property type="project" value="InterPro"/>
</dbReference>
<dbReference type="OrthoDB" id="9809206at2"/>
<comment type="function">
    <text evidence="10">Na(+)/H(+) antiporter that extrudes sodium in exchange for external protons.</text>
</comment>
<dbReference type="GO" id="GO:0051453">
    <property type="term" value="P:regulation of intracellular pH"/>
    <property type="evidence" value="ECO:0007669"/>
    <property type="project" value="TreeGrafter"/>
</dbReference>
<evidence type="ECO:0000256" key="9">
    <source>
        <dbReference type="ARBA" id="ARBA00023201"/>
    </source>
</evidence>
<organism evidence="12 13">
    <name type="scientific">Flavobacterium akiainvivens</name>
    <dbReference type="NCBI Taxonomy" id="1202724"/>
    <lineage>
        <taxon>Bacteria</taxon>
        <taxon>Pseudomonadati</taxon>
        <taxon>Bacteroidota</taxon>
        <taxon>Flavobacteriia</taxon>
        <taxon>Flavobacteriales</taxon>
        <taxon>Flavobacteriaceae</taxon>
        <taxon>Flavobacterium</taxon>
    </lineage>
</organism>
<dbReference type="EMBL" id="LIYD01000005">
    <property type="protein sequence ID" value="KOS06112.1"/>
    <property type="molecule type" value="Genomic_DNA"/>
</dbReference>
<feature type="transmembrane region" description="Helical" evidence="10">
    <location>
        <begin position="182"/>
        <end position="202"/>
    </location>
</feature>
<evidence type="ECO:0000256" key="2">
    <source>
        <dbReference type="ARBA" id="ARBA00022448"/>
    </source>
</evidence>
<feature type="transmembrane region" description="Helical" evidence="10">
    <location>
        <begin position="305"/>
        <end position="329"/>
    </location>
</feature>
<keyword evidence="7 10" id="KW-0406">Ion transport</keyword>
<keyword evidence="4 10" id="KW-0812">Transmembrane</keyword>
<comment type="caution">
    <text evidence="12">The sequence shown here is derived from an EMBL/GenBank/DDBJ whole genome shotgun (WGS) entry which is preliminary data.</text>
</comment>
<evidence type="ECO:0000313" key="13">
    <source>
        <dbReference type="Proteomes" id="UP000037755"/>
    </source>
</evidence>
<dbReference type="GO" id="GO:0015386">
    <property type="term" value="F:potassium:proton antiporter activity"/>
    <property type="evidence" value="ECO:0007669"/>
    <property type="project" value="TreeGrafter"/>
</dbReference>
<keyword evidence="5 10" id="KW-1133">Transmembrane helix</keyword>
<keyword evidence="8 10" id="KW-0472">Membrane</keyword>
<dbReference type="AlphaFoldDB" id="A0A0M9VI06"/>
<dbReference type="PATRIC" id="fig|1202724.3.peg.1812"/>
<feature type="transmembrane region" description="Helical" evidence="10">
    <location>
        <begin position="158"/>
        <end position="176"/>
    </location>
</feature>
<feature type="transmembrane region" description="Helical" evidence="10">
    <location>
        <begin position="29"/>
        <end position="49"/>
    </location>
</feature>
<keyword evidence="3 10" id="KW-1003">Cell membrane</keyword>
<dbReference type="GO" id="GO:0005886">
    <property type="term" value="C:plasma membrane"/>
    <property type="evidence" value="ECO:0007669"/>
    <property type="project" value="UniProtKB-SubCell"/>
</dbReference>
<evidence type="ECO:0000256" key="6">
    <source>
        <dbReference type="ARBA" id="ARBA00023053"/>
    </source>
</evidence>
<feature type="transmembrane region" description="Helical" evidence="10">
    <location>
        <begin position="385"/>
        <end position="408"/>
    </location>
</feature>
<comment type="subcellular location">
    <subcellularLocation>
        <location evidence="1 10">Cell membrane</location>
        <topology evidence="1 10">Multi-pass membrane protein</topology>
    </subcellularLocation>
</comment>
<keyword evidence="13" id="KW-1185">Reference proteome</keyword>
<protein>
    <submittedName>
        <fullName evidence="12">Sodium:proton antiporter</fullName>
    </submittedName>
</protein>
<dbReference type="STRING" id="1202724.AM493_08725"/>
<evidence type="ECO:0000256" key="3">
    <source>
        <dbReference type="ARBA" id="ARBA00022475"/>
    </source>
</evidence>
<dbReference type="NCBIfam" id="TIGR00831">
    <property type="entry name" value="a_cpa1"/>
    <property type="match status" value="1"/>
</dbReference>
<feature type="transmembrane region" description="Helical" evidence="10">
    <location>
        <begin position="83"/>
        <end position="107"/>
    </location>
</feature>
<keyword evidence="10" id="KW-0050">Antiport</keyword>
<comment type="similarity">
    <text evidence="10">Belongs to the monovalent cation:proton antiporter 1 (CPA1) transporter (TC 2.A.36) family.</text>
</comment>
<evidence type="ECO:0000256" key="1">
    <source>
        <dbReference type="ARBA" id="ARBA00004651"/>
    </source>
</evidence>
<feature type="transmembrane region" description="Helical" evidence="10">
    <location>
        <begin position="55"/>
        <end position="71"/>
    </location>
</feature>
<proteinExistence type="inferred from homology"/>
<dbReference type="Pfam" id="PF00999">
    <property type="entry name" value="Na_H_Exchanger"/>
    <property type="match status" value="1"/>
</dbReference>
<dbReference type="InterPro" id="IPR006153">
    <property type="entry name" value="Cation/H_exchanger_TM"/>
</dbReference>
<keyword evidence="2 10" id="KW-0813">Transport</keyword>
<evidence type="ECO:0000256" key="10">
    <source>
        <dbReference type="RuleBase" id="RU366002"/>
    </source>
</evidence>
<evidence type="ECO:0000256" key="8">
    <source>
        <dbReference type="ARBA" id="ARBA00023136"/>
    </source>
</evidence>
<feature type="transmembrane region" description="Helical" evidence="10">
    <location>
        <begin position="113"/>
        <end position="137"/>
    </location>
</feature>
<keyword evidence="6 10" id="KW-0915">Sodium</keyword>
<evidence type="ECO:0000259" key="11">
    <source>
        <dbReference type="Pfam" id="PF00999"/>
    </source>
</evidence>
<sequence>MLDHFPFYLGMIVLIVLLIMLANKIRVAYPVLLVIAGLLISFIPGIPALKIEPELIFIIFLPPLLYEASWANSWKELWHWRRIITSFAFVVVFFTAISVAFVANYFIPGFSLALGFLLGGIVSPPDAVSAGAILRFVNVPKRMSSILEGESLLNDASSLIIFRFAFIAVATGQFIWHEAALSFVWMVLGGAGAGLLVGFIFLKAHKWLPTDVNMDTVLTLVTPYAMYIAAEEIHCSGVLAVVSGGLFLSYHRHKFLSGSSRLRGENVWQSLVFLLNGLVFLLIGLDLPEITEGLEQNGISISEATLYGVIITLVLIVGRTIAAFGAVIVTKLASYFITVADANPGYKAPFILGWTGMRGVVSLAAALSIPVTLDDGTPFPYRNLILYITFVVILLTLVVQGLTLPMIIEKLGLPHFDDHMEEEETKVLIREKLAAAALGCLEGKYKTEYEGSQVLQHLARRWGLYLEPGENRDIPDDIKHIYMNILEKQRITLLKLNEGDVRIDEDVVRMFIHQIDLEEEKLKG</sequence>
<gene>
    <name evidence="12" type="ORF">AM493_08725</name>
</gene>
<feature type="transmembrane region" description="Helical" evidence="10">
    <location>
        <begin position="350"/>
        <end position="373"/>
    </location>
</feature>
<dbReference type="InterPro" id="IPR018422">
    <property type="entry name" value="Cation/H_exchanger_CPA1"/>
</dbReference>
<keyword evidence="9 10" id="KW-0739">Sodium transport</keyword>
<dbReference type="InterPro" id="IPR004705">
    <property type="entry name" value="Cation/H_exchanger_CPA1_bac"/>
</dbReference>
<dbReference type="PANTHER" id="PTHR10110">
    <property type="entry name" value="SODIUM/HYDROGEN EXCHANGER"/>
    <property type="match status" value="1"/>
</dbReference>
<dbReference type="Proteomes" id="UP000037755">
    <property type="component" value="Unassembled WGS sequence"/>
</dbReference>
<evidence type="ECO:0000313" key="12">
    <source>
        <dbReference type="EMBL" id="KOS06112.1"/>
    </source>
</evidence>
<dbReference type="GO" id="GO:0098719">
    <property type="term" value="P:sodium ion import across plasma membrane"/>
    <property type="evidence" value="ECO:0007669"/>
    <property type="project" value="TreeGrafter"/>
</dbReference>
<evidence type="ECO:0000256" key="7">
    <source>
        <dbReference type="ARBA" id="ARBA00023065"/>
    </source>
</evidence>
<dbReference type="Gene3D" id="6.10.140.1330">
    <property type="match status" value="1"/>
</dbReference>
<reference evidence="12 13" key="1">
    <citation type="submission" date="2015-08" db="EMBL/GenBank/DDBJ databases">
        <title>Whole genome sequence of Flavobacterium akiainvivens IK-1T, from decaying Wikstroemia oahuensis, an endemic Hawaiian shrub.</title>
        <authorList>
            <person name="Wan X."/>
            <person name="Hou S."/>
            <person name="Saito J."/>
            <person name="Donachie S."/>
        </authorList>
    </citation>
    <scope>NUCLEOTIDE SEQUENCE [LARGE SCALE GENOMIC DNA]</scope>
    <source>
        <strain evidence="12 13">IK-1</strain>
    </source>
</reference>
<feature type="transmembrane region" description="Helical" evidence="10">
    <location>
        <begin position="267"/>
        <end position="285"/>
    </location>
</feature>
<dbReference type="PANTHER" id="PTHR10110:SF86">
    <property type="entry name" value="SODIUM_HYDROGEN EXCHANGER 7"/>
    <property type="match status" value="1"/>
</dbReference>
<evidence type="ECO:0000256" key="4">
    <source>
        <dbReference type="ARBA" id="ARBA00022692"/>
    </source>
</evidence>
<dbReference type="RefSeq" id="WP_054407602.1">
    <property type="nucleotide sequence ID" value="NZ_FOYA01000007.1"/>
</dbReference>
<name>A0A0M9VI06_9FLAO</name>